<dbReference type="SUPFAM" id="SSF52540">
    <property type="entry name" value="P-loop containing nucleoside triphosphate hydrolases"/>
    <property type="match status" value="1"/>
</dbReference>
<dbReference type="InterPro" id="IPR056125">
    <property type="entry name" value="DUF7708"/>
</dbReference>
<dbReference type="PANTHER" id="PTHR10039">
    <property type="entry name" value="AMELOGENIN"/>
    <property type="match status" value="1"/>
</dbReference>
<accession>A0ABR0JQV3</accession>
<dbReference type="Pfam" id="PF24883">
    <property type="entry name" value="NPHP3_N"/>
    <property type="match status" value="1"/>
</dbReference>
<proteinExistence type="predicted"/>
<dbReference type="Gene3D" id="3.40.50.300">
    <property type="entry name" value="P-loop containing nucleotide triphosphate hydrolases"/>
    <property type="match status" value="1"/>
</dbReference>
<feature type="domain" description="Nephrocystin 3-like N-terminal" evidence="3">
    <location>
        <begin position="279"/>
        <end position="437"/>
    </location>
</feature>
<evidence type="ECO:0000313" key="4">
    <source>
        <dbReference type="EMBL" id="KAK5067696.1"/>
    </source>
</evidence>
<name>A0ABR0JQV3_9EURO</name>
<dbReference type="InterPro" id="IPR027417">
    <property type="entry name" value="P-loop_NTPase"/>
</dbReference>
<dbReference type="InterPro" id="IPR056884">
    <property type="entry name" value="NPHP3-like_N"/>
</dbReference>
<evidence type="ECO:0000256" key="1">
    <source>
        <dbReference type="ARBA" id="ARBA00022737"/>
    </source>
</evidence>
<dbReference type="EMBL" id="JAVRRF010000002">
    <property type="protein sequence ID" value="KAK5067696.1"/>
    <property type="molecule type" value="Genomic_DNA"/>
</dbReference>
<keyword evidence="1" id="KW-0677">Repeat</keyword>
<comment type="caution">
    <text evidence="4">The sequence shown here is derived from an EMBL/GenBank/DDBJ whole genome shotgun (WGS) entry which is preliminary data.</text>
</comment>
<dbReference type="Pfam" id="PF24809">
    <property type="entry name" value="DUF7708"/>
    <property type="match status" value="1"/>
</dbReference>
<feature type="domain" description="DUF7708" evidence="2">
    <location>
        <begin position="74"/>
        <end position="218"/>
    </location>
</feature>
<evidence type="ECO:0000259" key="3">
    <source>
        <dbReference type="Pfam" id="PF24883"/>
    </source>
</evidence>
<reference evidence="4 5" key="1">
    <citation type="submission" date="2023-08" db="EMBL/GenBank/DDBJ databases">
        <title>Black Yeasts Isolated from many extreme environments.</title>
        <authorList>
            <person name="Coleine C."/>
            <person name="Stajich J.E."/>
            <person name="Selbmann L."/>
        </authorList>
    </citation>
    <scope>NUCLEOTIDE SEQUENCE [LARGE SCALE GENOMIC DNA]</scope>
    <source>
        <strain evidence="4 5">CCFEE 6328</strain>
    </source>
</reference>
<dbReference type="PANTHER" id="PTHR10039:SF10">
    <property type="entry name" value="NACHT DOMAIN-CONTAINING PROTEIN"/>
    <property type="match status" value="1"/>
</dbReference>
<gene>
    <name evidence="4" type="ORF">LTR69_001685</name>
</gene>
<sequence length="442" mass="49949">MALAVRQAATFRPEIRLGLALSEYEALLDDNQKATMRTYRAQQPPTTSDVMRLTAEIDKENSRRSNRRCVGPRLTNVLQCVQQFSSIVDIIIKSSGSPIASGVWAAVKLTLQIASGWASYFDKLSALLMDIGRTSPRYEELGVLYSSSAGLQKALCEYMIVVVGLCKKAVVFERKHSIAQFSLSIIKPFETEFGNLRAELDRLATTIRDEVSVAATKEHQLEMRDNSTFRTYMGKFSDKLAREMEEVKAFQKRRRKVQFLDACSLYNHQTAWKSARKFGTSSWIYTNQQYQTWIHAPSSSLLWCTGILGAGKTVLTANVVENVVLQAPDAGVAYFFCRYDDLESLKARTIIGSLTKQLLSSLEPKAFESMHITGDSTLETEQMLQYLQKLLPVHRQRCFIILDGLDECSQEEIATLMQFLRSVLTIKTTLQVFCASRPELHR</sequence>
<organism evidence="4 5">
    <name type="scientific">Exophiala sideris</name>
    <dbReference type="NCBI Taxonomy" id="1016849"/>
    <lineage>
        <taxon>Eukaryota</taxon>
        <taxon>Fungi</taxon>
        <taxon>Dikarya</taxon>
        <taxon>Ascomycota</taxon>
        <taxon>Pezizomycotina</taxon>
        <taxon>Eurotiomycetes</taxon>
        <taxon>Chaetothyriomycetidae</taxon>
        <taxon>Chaetothyriales</taxon>
        <taxon>Herpotrichiellaceae</taxon>
        <taxon>Exophiala</taxon>
    </lineage>
</organism>
<dbReference type="Proteomes" id="UP001345691">
    <property type="component" value="Unassembled WGS sequence"/>
</dbReference>
<keyword evidence="5" id="KW-1185">Reference proteome</keyword>
<evidence type="ECO:0008006" key="6">
    <source>
        <dbReference type="Google" id="ProtNLM"/>
    </source>
</evidence>
<protein>
    <recommendedName>
        <fullName evidence="6">NACHT domain-containing protein</fullName>
    </recommendedName>
</protein>
<evidence type="ECO:0000313" key="5">
    <source>
        <dbReference type="Proteomes" id="UP001345691"/>
    </source>
</evidence>
<evidence type="ECO:0000259" key="2">
    <source>
        <dbReference type="Pfam" id="PF24809"/>
    </source>
</evidence>